<protein>
    <submittedName>
        <fullName evidence="1">Putative secreted protein</fullName>
    </submittedName>
</protein>
<dbReference type="AlphaFoldDB" id="A0A6B0U8A9"/>
<organism evidence="1">
    <name type="scientific">Ixodes ricinus</name>
    <name type="common">Common tick</name>
    <name type="synonym">Acarus ricinus</name>
    <dbReference type="NCBI Taxonomy" id="34613"/>
    <lineage>
        <taxon>Eukaryota</taxon>
        <taxon>Metazoa</taxon>
        <taxon>Ecdysozoa</taxon>
        <taxon>Arthropoda</taxon>
        <taxon>Chelicerata</taxon>
        <taxon>Arachnida</taxon>
        <taxon>Acari</taxon>
        <taxon>Parasitiformes</taxon>
        <taxon>Ixodida</taxon>
        <taxon>Ixodoidea</taxon>
        <taxon>Ixodidae</taxon>
        <taxon>Ixodinae</taxon>
        <taxon>Ixodes</taxon>
    </lineage>
</organism>
<reference evidence="1" key="1">
    <citation type="submission" date="2019-12" db="EMBL/GenBank/DDBJ databases">
        <title>An insight into the sialome of adult female Ixodes ricinus ticks feeding for 6 days.</title>
        <authorList>
            <person name="Perner J."/>
            <person name="Ribeiro J.M.C."/>
        </authorList>
    </citation>
    <scope>NUCLEOTIDE SEQUENCE</scope>
    <source>
        <strain evidence="1">Semi-engorged</strain>
        <tissue evidence="1">Salivary glands</tissue>
    </source>
</reference>
<evidence type="ECO:0000313" key="1">
    <source>
        <dbReference type="EMBL" id="MXU88812.1"/>
    </source>
</evidence>
<proteinExistence type="predicted"/>
<name>A0A6B0U8A9_IXORI</name>
<accession>A0A6B0U8A9</accession>
<dbReference type="EMBL" id="GIFC01006729">
    <property type="protein sequence ID" value="MXU88812.1"/>
    <property type="molecule type" value="Transcribed_RNA"/>
</dbReference>
<sequence>MAFQLFSVASWVLLTTLRSVAILFCRICSRWRASWRYWDSWYSSCVLMAEPPPGATTAVDGLALASLPSGRKSRSVATMHPCVTFLEFSTTSTPNCTMSPEQTS</sequence>